<feature type="coiled-coil region" evidence="1">
    <location>
        <begin position="5"/>
        <end position="32"/>
    </location>
</feature>
<dbReference type="Proteomes" id="UP000023152">
    <property type="component" value="Unassembled WGS sequence"/>
</dbReference>
<comment type="caution">
    <text evidence="2">The sequence shown here is derived from an EMBL/GenBank/DDBJ whole genome shotgun (WGS) entry which is preliminary data.</text>
</comment>
<accession>X6L9S4</accession>
<evidence type="ECO:0000256" key="1">
    <source>
        <dbReference type="SAM" id="Coils"/>
    </source>
</evidence>
<proteinExistence type="predicted"/>
<reference evidence="2 3" key="1">
    <citation type="journal article" date="2013" name="Curr. Biol.">
        <title>The Genome of the Foraminiferan Reticulomyxa filosa.</title>
        <authorList>
            <person name="Glockner G."/>
            <person name="Hulsmann N."/>
            <person name="Schleicher M."/>
            <person name="Noegel A.A."/>
            <person name="Eichinger L."/>
            <person name="Gallinger C."/>
            <person name="Pawlowski J."/>
            <person name="Sierra R."/>
            <person name="Euteneuer U."/>
            <person name="Pillet L."/>
            <person name="Moustafa A."/>
            <person name="Platzer M."/>
            <person name="Groth M."/>
            <person name="Szafranski K."/>
            <person name="Schliwa M."/>
        </authorList>
    </citation>
    <scope>NUCLEOTIDE SEQUENCE [LARGE SCALE GENOMIC DNA]</scope>
</reference>
<protein>
    <submittedName>
        <fullName evidence="2">Uncharacterized protein</fullName>
    </submittedName>
</protein>
<dbReference type="AlphaFoldDB" id="X6L9S4"/>
<dbReference type="EMBL" id="ASPP01049620">
    <property type="protein sequence ID" value="ETN97469.1"/>
    <property type="molecule type" value="Genomic_DNA"/>
</dbReference>
<gene>
    <name evidence="2" type="ORF">RFI_40060</name>
</gene>
<evidence type="ECO:0000313" key="3">
    <source>
        <dbReference type="Proteomes" id="UP000023152"/>
    </source>
</evidence>
<keyword evidence="3" id="KW-1185">Reference proteome</keyword>
<feature type="non-terminal residue" evidence="2">
    <location>
        <position position="1"/>
    </location>
</feature>
<sequence length="151" mass="17573">LRQDLSLIQADVEEFKKERVDLELAREELNRQFDYIQDASSKRRNKYSSAWIDSKNPVSFWISSFCLVLKTESIEALIMELANQRILHKLQSFIESIQKTGIIIETVKKEESEKIMDLFQSIITLFASTLNQAQIFSCLIYFSSVILTNDL</sequence>
<evidence type="ECO:0000313" key="2">
    <source>
        <dbReference type="EMBL" id="ETN97469.1"/>
    </source>
</evidence>
<keyword evidence="1" id="KW-0175">Coiled coil</keyword>
<organism evidence="2 3">
    <name type="scientific">Reticulomyxa filosa</name>
    <dbReference type="NCBI Taxonomy" id="46433"/>
    <lineage>
        <taxon>Eukaryota</taxon>
        <taxon>Sar</taxon>
        <taxon>Rhizaria</taxon>
        <taxon>Retaria</taxon>
        <taxon>Foraminifera</taxon>
        <taxon>Monothalamids</taxon>
        <taxon>Reticulomyxidae</taxon>
        <taxon>Reticulomyxa</taxon>
    </lineage>
</organism>
<name>X6L9S4_RETFI</name>